<reference evidence="2 3" key="1">
    <citation type="journal article" date="2020" name="ISME J.">
        <title>Comparative genomics reveals insights into cyanobacterial evolution and habitat adaptation.</title>
        <authorList>
            <person name="Chen M.Y."/>
            <person name="Teng W.K."/>
            <person name="Zhao L."/>
            <person name="Hu C.X."/>
            <person name="Zhou Y.K."/>
            <person name="Han B.P."/>
            <person name="Song L.R."/>
            <person name="Shu W.S."/>
        </authorList>
    </citation>
    <scope>NUCLEOTIDE SEQUENCE [LARGE SCALE GENOMIC DNA]</scope>
    <source>
        <strain evidence="2 3">FACHB-838</strain>
    </source>
</reference>
<keyword evidence="1" id="KW-0732">Signal</keyword>
<keyword evidence="3" id="KW-1185">Reference proteome</keyword>
<evidence type="ECO:0000256" key="1">
    <source>
        <dbReference type="SAM" id="SignalP"/>
    </source>
</evidence>
<sequence>MNINLKNFFRRAKLYTAISVTLLSTNAAISAPALADIYTNFSGNTCRAQAGFNASNLSQYKLEVANEFYNGIIGVICPITKSEKDADPSRTSTYLSVQYHNFSLTGITLNCHSTATDYYGNLIDQKNIQPIVPVGRGYISMTLKKGDVYGLMCNLPKGIGIVSYSIAY</sequence>
<proteinExistence type="predicted"/>
<evidence type="ECO:0000313" key="2">
    <source>
        <dbReference type="EMBL" id="MBD2535557.1"/>
    </source>
</evidence>
<name>A0ABR8E391_9NOSO</name>
<dbReference type="RefSeq" id="WP_190946373.1">
    <property type="nucleotide sequence ID" value="NZ_JACJSI010000293.1"/>
</dbReference>
<protein>
    <submittedName>
        <fullName evidence="2">Uncharacterized protein</fullName>
    </submittedName>
</protein>
<accession>A0ABR8E391</accession>
<evidence type="ECO:0000313" key="3">
    <source>
        <dbReference type="Proteomes" id="UP000623440"/>
    </source>
</evidence>
<dbReference type="Proteomes" id="UP000623440">
    <property type="component" value="Unassembled WGS sequence"/>
</dbReference>
<feature type="chain" id="PRO_5046503937" evidence="1">
    <location>
        <begin position="36"/>
        <end position="168"/>
    </location>
</feature>
<comment type="caution">
    <text evidence="2">The sequence shown here is derived from an EMBL/GenBank/DDBJ whole genome shotgun (WGS) entry which is preliminary data.</text>
</comment>
<feature type="signal peptide" evidence="1">
    <location>
        <begin position="1"/>
        <end position="35"/>
    </location>
</feature>
<organism evidence="2 3">
    <name type="scientific">Nostoc flagelliforme FACHB-838</name>
    <dbReference type="NCBI Taxonomy" id="2692904"/>
    <lineage>
        <taxon>Bacteria</taxon>
        <taxon>Bacillati</taxon>
        <taxon>Cyanobacteriota</taxon>
        <taxon>Cyanophyceae</taxon>
        <taxon>Nostocales</taxon>
        <taxon>Nostocaceae</taxon>
        <taxon>Nostoc</taxon>
    </lineage>
</organism>
<gene>
    <name evidence="2" type="ORF">H6G97_41695</name>
</gene>
<dbReference type="EMBL" id="JACJSI010000293">
    <property type="protein sequence ID" value="MBD2535557.1"/>
    <property type="molecule type" value="Genomic_DNA"/>
</dbReference>